<gene>
    <name evidence="2" type="ORF">SAMN05192560_2043</name>
</gene>
<dbReference type="AlphaFoldDB" id="A0A239APL9"/>
<dbReference type="InterPro" id="IPR009883">
    <property type="entry name" value="YgfX"/>
</dbReference>
<feature type="transmembrane region" description="Helical" evidence="1">
    <location>
        <begin position="48"/>
        <end position="67"/>
    </location>
</feature>
<keyword evidence="1" id="KW-0812">Transmembrane</keyword>
<keyword evidence="3" id="KW-1185">Reference proteome</keyword>
<evidence type="ECO:0000313" key="3">
    <source>
        <dbReference type="Proteomes" id="UP000198305"/>
    </source>
</evidence>
<dbReference type="EMBL" id="FZOA01000008">
    <property type="protein sequence ID" value="SNR97291.1"/>
    <property type="molecule type" value="Genomic_DNA"/>
</dbReference>
<accession>A0A239APL9</accession>
<dbReference type="Proteomes" id="UP000198305">
    <property type="component" value="Unassembled WGS sequence"/>
</dbReference>
<name>A0A239APL9_9PROT</name>
<keyword evidence="1" id="KW-1133">Transmembrane helix</keyword>
<evidence type="ECO:0000256" key="1">
    <source>
        <dbReference type="SAM" id="Phobius"/>
    </source>
</evidence>
<evidence type="ECO:0000313" key="2">
    <source>
        <dbReference type="EMBL" id="SNR97291.1"/>
    </source>
</evidence>
<keyword evidence="1" id="KW-0472">Membrane</keyword>
<sequence>MNEMQKTSRHYTVKPVILILSVSHWLAALFVCMGLMAGLAVVILPWNWWVKVLLLCVIMMATAYHLWRDVWHRHPHSPVILELNHVGELWLTLRNGTRQQASVHGSSLVTANFTVLNLQLDKRVPCLILPDAVDAQAFRRLRIWLRWGKHT</sequence>
<dbReference type="RefSeq" id="WP_089376119.1">
    <property type="nucleotide sequence ID" value="NZ_FZOA01000008.1"/>
</dbReference>
<reference evidence="3" key="1">
    <citation type="submission" date="2017-06" db="EMBL/GenBank/DDBJ databases">
        <authorList>
            <person name="Varghese N."/>
            <person name="Submissions S."/>
        </authorList>
    </citation>
    <scope>NUCLEOTIDE SEQUENCE [LARGE SCALE GENOMIC DNA]</scope>
    <source>
        <strain evidence="3">Ca-68</strain>
    </source>
</reference>
<organism evidence="2 3">
    <name type="scientific">Methylobacillus rhizosphaerae</name>
    <dbReference type="NCBI Taxonomy" id="551994"/>
    <lineage>
        <taxon>Bacteria</taxon>
        <taxon>Pseudomonadati</taxon>
        <taxon>Pseudomonadota</taxon>
        <taxon>Betaproteobacteria</taxon>
        <taxon>Nitrosomonadales</taxon>
        <taxon>Methylophilaceae</taxon>
        <taxon>Methylobacillus</taxon>
    </lineage>
</organism>
<protein>
    <submittedName>
        <fullName evidence="2">Toxin CptA</fullName>
    </submittedName>
</protein>
<proteinExistence type="predicted"/>
<feature type="transmembrane region" description="Helical" evidence="1">
    <location>
        <begin position="16"/>
        <end position="42"/>
    </location>
</feature>
<dbReference type="OrthoDB" id="9182772at2"/>
<dbReference type="Pfam" id="PF07254">
    <property type="entry name" value="Cpta_toxin"/>
    <property type="match status" value="1"/>
</dbReference>